<name>A0A0V0GYD5_SOLCH</name>
<proteinExistence type="predicted"/>
<dbReference type="AlphaFoldDB" id="A0A0V0GYD5"/>
<feature type="non-terminal residue" evidence="1">
    <location>
        <position position="1"/>
    </location>
</feature>
<reference evidence="1" key="1">
    <citation type="submission" date="2015-12" db="EMBL/GenBank/DDBJ databases">
        <title>Gene expression during late stages of embryo sac development: a critical building block for successful pollen-pistil interactions.</title>
        <authorList>
            <person name="Liu Y."/>
            <person name="Joly V."/>
            <person name="Sabar M."/>
            <person name="Matton D.P."/>
        </authorList>
    </citation>
    <scope>NUCLEOTIDE SEQUENCE</scope>
</reference>
<organism evidence="1">
    <name type="scientific">Solanum chacoense</name>
    <name type="common">Chaco potato</name>
    <dbReference type="NCBI Taxonomy" id="4108"/>
    <lineage>
        <taxon>Eukaryota</taxon>
        <taxon>Viridiplantae</taxon>
        <taxon>Streptophyta</taxon>
        <taxon>Embryophyta</taxon>
        <taxon>Tracheophyta</taxon>
        <taxon>Spermatophyta</taxon>
        <taxon>Magnoliopsida</taxon>
        <taxon>eudicotyledons</taxon>
        <taxon>Gunneridae</taxon>
        <taxon>Pentapetalae</taxon>
        <taxon>asterids</taxon>
        <taxon>lamiids</taxon>
        <taxon>Solanales</taxon>
        <taxon>Solanaceae</taxon>
        <taxon>Solanoideae</taxon>
        <taxon>Solaneae</taxon>
        <taxon>Solanum</taxon>
    </lineage>
</organism>
<evidence type="ECO:0000313" key="1">
    <source>
        <dbReference type="EMBL" id="JAP13128.1"/>
    </source>
</evidence>
<sequence length="61" mass="7594">LHVPTLVFYRMLATFCQHRYRVTLSTNTCYMERDHPAFFYWCWDLSFDLPWFCLLHWPIGF</sequence>
<accession>A0A0V0GYD5</accession>
<dbReference type="EMBL" id="GEDG01028515">
    <property type="protein sequence ID" value="JAP13128.1"/>
    <property type="molecule type" value="Transcribed_RNA"/>
</dbReference>
<protein>
    <submittedName>
        <fullName evidence="1">Putative ovule protein</fullName>
    </submittedName>
</protein>